<accession>A0ABU6SI01</accession>
<keyword evidence="2" id="KW-1185">Reference proteome</keyword>
<proteinExistence type="predicted"/>
<reference evidence="1 2" key="1">
    <citation type="journal article" date="2023" name="Plants (Basel)">
        <title>Bridging the Gap: Combining Genomics and Transcriptomics Approaches to Understand Stylosanthes scabra, an Orphan Legume from the Brazilian Caatinga.</title>
        <authorList>
            <person name="Ferreira-Neto J.R.C."/>
            <person name="da Silva M.D."/>
            <person name="Binneck E."/>
            <person name="de Melo N.F."/>
            <person name="da Silva R.H."/>
            <person name="de Melo A.L.T.M."/>
            <person name="Pandolfi V."/>
            <person name="Bustamante F.O."/>
            <person name="Brasileiro-Vidal A.C."/>
            <person name="Benko-Iseppon A.M."/>
        </authorList>
    </citation>
    <scope>NUCLEOTIDE SEQUENCE [LARGE SCALE GENOMIC DNA]</scope>
    <source>
        <tissue evidence="1">Leaves</tissue>
    </source>
</reference>
<sequence length="85" mass="9880">MRLRSINDQLQAERVDETELFDMVALVVGKEDPTKLEKTQKIGHNSRGHGEKQDHLCTSMRYCHTWMNQERNHLSLSCTTSEQHA</sequence>
<evidence type="ECO:0000313" key="1">
    <source>
        <dbReference type="EMBL" id="MED6135694.1"/>
    </source>
</evidence>
<dbReference type="Proteomes" id="UP001341840">
    <property type="component" value="Unassembled WGS sequence"/>
</dbReference>
<gene>
    <name evidence="1" type="ORF">PIB30_049095</name>
</gene>
<name>A0ABU6SI01_9FABA</name>
<comment type="caution">
    <text evidence="1">The sequence shown here is derived from an EMBL/GenBank/DDBJ whole genome shotgun (WGS) entry which is preliminary data.</text>
</comment>
<evidence type="ECO:0000313" key="2">
    <source>
        <dbReference type="Proteomes" id="UP001341840"/>
    </source>
</evidence>
<protein>
    <submittedName>
        <fullName evidence="1">Uncharacterized protein</fullName>
    </submittedName>
</protein>
<dbReference type="EMBL" id="JASCZI010060742">
    <property type="protein sequence ID" value="MED6135694.1"/>
    <property type="molecule type" value="Genomic_DNA"/>
</dbReference>
<organism evidence="1 2">
    <name type="scientific">Stylosanthes scabra</name>
    <dbReference type="NCBI Taxonomy" id="79078"/>
    <lineage>
        <taxon>Eukaryota</taxon>
        <taxon>Viridiplantae</taxon>
        <taxon>Streptophyta</taxon>
        <taxon>Embryophyta</taxon>
        <taxon>Tracheophyta</taxon>
        <taxon>Spermatophyta</taxon>
        <taxon>Magnoliopsida</taxon>
        <taxon>eudicotyledons</taxon>
        <taxon>Gunneridae</taxon>
        <taxon>Pentapetalae</taxon>
        <taxon>rosids</taxon>
        <taxon>fabids</taxon>
        <taxon>Fabales</taxon>
        <taxon>Fabaceae</taxon>
        <taxon>Papilionoideae</taxon>
        <taxon>50 kb inversion clade</taxon>
        <taxon>dalbergioids sensu lato</taxon>
        <taxon>Dalbergieae</taxon>
        <taxon>Pterocarpus clade</taxon>
        <taxon>Stylosanthes</taxon>
    </lineage>
</organism>